<protein>
    <submittedName>
        <fullName evidence="2">Uncharacterized protein</fullName>
    </submittedName>
</protein>
<evidence type="ECO:0000256" key="1">
    <source>
        <dbReference type="SAM" id="Phobius"/>
    </source>
</evidence>
<dbReference type="OrthoDB" id="1003778at2"/>
<dbReference type="GeneID" id="98672601"/>
<name>A0A4Y1X0Z9_9BACT</name>
<keyword evidence="1" id="KW-0472">Membrane</keyword>
<keyword evidence="3" id="KW-1185">Reference proteome</keyword>
<dbReference type="RefSeq" id="WP_141427847.1">
    <property type="nucleotide sequence ID" value="NZ_AP019736.1"/>
</dbReference>
<sequence>MLGFTPFKKHANKFNYIPRYYDPEKEAREQRRAELRGERAGDEAHEYVPGQFIRTQREARAAHRAGEEERGRIRILKMAAAAVLVLLFIYLLYPKLAEVFLQAAATQPAPAANTEAAEDGFDPYAPIRVVPNDYEE</sequence>
<dbReference type="Proteomes" id="UP000319374">
    <property type="component" value="Chromosome"/>
</dbReference>
<organism evidence="2 3">
    <name type="scientific">Alistipes dispar</name>
    <dbReference type="NCBI Taxonomy" id="2585119"/>
    <lineage>
        <taxon>Bacteria</taxon>
        <taxon>Pseudomonadati</taxon>
        <taxon>Bacteroidota</taxon>
        <taxon>Bacteroidia</taxon>
        <taxon>Bacteroidales</taxon>
        <taxon>Rikenellaceae</taxon>
        <taxon>Alistipes</taxon>
    </lineage>
</organism>
<dbReference type="EMBL" id="AP019736">
    <property type="protein sequence ID" value="BBL05988.1"/>
    <property type="molecule type" value="Genomic_DNA"/>
</dbReference>
<accession>A0A4Y1X0Z9</accession>
<evidence type="ECO:0000313" key="2">
    <source>
        <dbReference type="EMBL" id="BBL05988.1"/>
    </source>
</evidence>
<proteinExistence type="predicted"/>
<keyword evidence="1" id="KW-0812">Transmembrane</keyword>
<dbReference type="AlphaFoldDB" id="A0A4Y1X0Z9"/>
<keyword evidence="1" id="KW-1133">Transmembrane helix</keyword>
<reference evidence="3" key="1">
    <citation type="submission" date="2019-06" db="EMBL/GenBank/DDBJ databases">
        <title>Alistipes onderdonkii subsp. vulgaris subsp. nov., Alistipes dispar sp. nov. and Alistipes communis sp. nov., isolated from human faeces, and creation of Alistipes onderdonkii subsp. onderdonkii subsp. nov.</title>
        <authorList>
            <person name="Sakamoto M."/>
            <person name="Ikeyama N."/>
            <person name="Ogata Y."/>
            <person name="Suda W."/>
            <person name="Iino T."/>
            <person name="Hattori M."/>
            <person name="Ohkuma M."/>
        </authorList>
    </citation>
    <scope>NUCLEOTIDE SEQUENCE [LARGE SCALE GENOMIC DNA]</scope>
    <source>
        <strain evidence="3">5CPEGH6</strain>
    </source>
</reference>
<evidence type="ECO:0000313" key="3">
    <source>
        <dbReference type="Proteomes" id="UP000319374"/>
    </source>
</evidence>
<dbReference type="KEGG" id="ada:A5CPEGH6_06260"/>
<feature type="transmembrane region" description="Helical" evidence="1">
    <location>
        <begin position="75"/>
        <end position="93"/>
    </location>
</feature>
<gene>
    <name evidence="2" type="ORF">A5CPEGH6_06260</name>
</gene>